<dbReference type="GO" id="GO:0006281">
    <property type="term" value="P:DNA repair"/>
    <property type="evidence" value="ECO:0007669"/>
    <property type="project" value="TreeGrafter"/>
</dbReference>
<dbReference type="SUPFAM" id="SSF52540">
    <property type="entry name" value="P-loop containing nucleoside triphosphate hydrolases"/>
    <property type="match status" value="1"/>
</dbReference>
<dbReference type="STRING" id="502779.C1HAJ7"/>
<dbReference type="NCBIfam" id="TIGR01664">
    <property type="entry name" value="DNA-3'-Pase"/>
    <property type="match status" value="1"/>
</dbReference>
<dbReference type="EMBL" id="KN294017">
    <property type="protein sequence ID" value="EEH37370.2"/>
    <property type="molecule type" value="Genomic_DNA"/>
</dbReference>
<dbReference type="Pfam" id="PF08645">
    <property type="entry name" value="PNK3P"/>
    <property type="match status" value="1"/>
</dbReference>
<dbReference type="Gene3D" id="2.40.320.10">
    <property type="entry name" value="Hypothetical Protein Pfu-838710-001"/>
    <property type="match status" value="1"/>
</dbReference>
<dbReference type="Proteomes" id="UP000002059">
    <property type="component" value="Partially assembled WGS sequence"/>
</dbReference>
<dbReference type="eggNOG" id="KOG2134">
    <property type="taxonomic scope" value="Eukaryota"/>
</dbReference>
<dbReference type="NCBIfam" id="TIGR01662">
    <property type="entry name" value="HAD-SF-IIIA"/>
    <property type="match status" value="1"/>
</dbReference>
<dbReference type="GO" id="GO:0046404">
    <property type="term" value="F:ATP-dependent polydeoxyribonucleotide 5'-hydroxyl-kinase activity"/>
    <property type="evidence" value="ECO:0007669"/>
    <property type="project" value="TreeGrafter"/>
</dbReference>
<dbReference type="PANTHER" id="PTHR12083:SF9">
    <property type="entry name" value="BIFUNCTIONAL POLYNUCLEOTIDE PHOSPHATASE_KINASE"/>
    <property type="match status" value="1"/>
</dbReference>
<dbReference type="InterPro" id="IPR006549">
    <property type="entry name" value="HAD-SF_hydro_IIIA"/>
</dbReference>
<proteinExistence type="predicted"/>
<dbReference type="InterPro" id="IPR027417">
    <property type="entry name" value="P-loop_NTPase"/>
</dbReference>
<protein>
    <submittedName>
        <fullName evidence="2">Bifunctional polynucleotide phosphatase/kinase</fullName>
    </submittedName>
</protein>
<keyword evidence="3" id="KW-1185">Reference proteome</keyword>
<dbReference type="SUPFAM" id="SSF56784">
    <property type="entry name" value="HAD-like"/>
    <property type="match status" value="1"/>
</dbReference>
<dbReference type="GO" id="GO:0016592">
    <property type="term" value="C:mediator complex"/>
    <property type="evidence" value="ECO:0007669"/>
    <property type="project" value="InterPro"/>
</dbReference>
<dbReference type="InterPro" id="IPR036412">
    <property type="entry name" value="HAD-like_sf"/>
</dbReference>
<keyword evidence="2" id="KW-0808">Transferase</keyword>
<organism evidence="2 3">
    <name type="scientific">Paracoccidioides lutzii (strain ATCC MYA-826 / Pb01)</name>
    <name type="common">Paracoccidioides brasiliensis</name>
    <dbReference type="NCBI Taxonomy" id="502779"/>
    <lineage>
        <taxon>Eukaryota</taxon>
        <taxon>Fungi</taxon>
        <taxon>Dikarya</taxon>
        <taxon>Ascomycota</taxon>
        <taxon>Pezizomycotina</taxon>
        <taxon>Eurotiomycetes</taxon>
        <taxon>Eurotiomycetidae</taxon>
        <taxon>Onygenales</taxon>
        <taxon>Ajellomycetaceae</taxon>
        <taxon>Paracoccidioides</taxon>
    </lineage>
</organism>
<dbReference type="GO" id="GO:0003712">
    <property type="term" value="F:transcription coregulator activity"/>
    <property type="evidence" value="ECO:0007669"/>
    <property type="project" value="InterPro"/>
</dbReference>
<dbReference type="InterPro" id="IPR023214">
    <property type="entry name" value="HAD_sf"/>
</dbReference>
<dbReference type="Gene3D" id="3.40.50.300">
    <property type="entry name" value="P-loop containing nucleotide triphosphate hydrolases"/>
    <property type="match status" value="1"/>
</dbReference>
<dbReference type="AlphaFoldDB" id="C1HAJ7"/>
<evidence type="ECO:0000313" key="2">
    <source>
        <dbReference type="EMBL" id="EEH37370.2"/>
    </source>
</evidence>
<reference evidence="2 3" key="1">
    <citation type="journal article" date="2011" name="PLoS Genet.">
        <title>Comparative genomic analysis of human fungal pathogens causing paracoccidioidomycosis.</title>
        <authorList>
            <person name="Desjardins C.A."/>
            <person name="Champion M.D."/>
            <person name="Holder J.W."/>
            <person name="Muszewska A."/>
            <person name="Goldberg J."/>
            <person name="Bailao A.M."/>
            <person name="Brigido M.M."/>
            <person name="Ferreira M.E."/>
            <person name="Garcia A.M."/>
            <person name="Grynberg M."/>
            <person name="Gujja S."/>
            <person name="Heiman D.I."/>
            <person name="Henn M.R."/>
            <person name="Kodira C.D."/>
            <person name="Leon-Narvaez H."/>
            <person name="Longo L.V."/>
            <person name="Ma L.J."/>
            <person name="Malavazi I."/>
            <person name="Matsuo A.L."/>
            <person name="Morais F.V."/>
            <person name="Pereira M."/>
            <person name="Rodriguez-Brito S."/>
            <person name="Sakthikumar S."/>
            <person name="Salem-Izacc S.M."/>
            <person name="Sykes S.M."/>
            <person name="Teixeira M.M."/>
            <person name="Vallejo M.C."/>
            <person name="Walter M.E."/>
            <person name="Yandava C."/>
            <person name="Young S."/>
            <person name="Zeng Q."/>
            <person name="Zucker J."/>
            <person name="Felipe M.S."/>
            <person name="Goldman G.H."/>
            <person name="Haas B.J."/>
            <person name="McEwen J.G."/>
            <person name="Nino-Vega G."/>
            <person name="Puccia R."/>
            <person name="San-Blas G."/>
            <person name="Soares C.M."/>
            <person name="Birren B.W."/>
            <person name="Cuomo C.A."/>
        </authorList>
    </citation>
    <scope>NUCLEOTIDE SEQUENCE [LARGE SCALE GENOMIC DNA]</scope>
    <source>
        <strain evidence="3">ATCC MYA-826 / Pb01</strain>
    </source>
</reference>
<accession>C1HAJ7</accession>
<sequence length="746" mass="82748">MHELLLFASVPAKQHHDLLQQLSGLTAMQPTRTFERHLIFKAYRKPGFIKTRPGGSQDVQAPEVQRLNKLLNGGLYYTQVVGNVRERDFGSVPPPSSVSASASASQPRADDSAQAQEASSLMNGTAPATVEGGYVAADQQSWRLEFKDTPEAGQRPAVTSRFVGSAKLPSGNILAEMKAWGFDFVSEYVLEGHTFILDDTVLLVHRVLTFPPGNAGCGGGGSEATSTPTSYLPPLDKMVPLDSSGAYVLQASITVKESGNPDMLKTNSQRLLGLKERLKFVVKLEPADRLSLDTRLNAGPVFPYIRSIMTGTKRIIPDGAISPPPSKRTATGAVTNNRTLSDFFTPLSQKKPDITTWRIVNNSCVVGKYHSEQAAEAVKSGSKRRVAAFDLDSTLIATKSGRRFATNENDWKWWNPNVPKKLKELNDEGYLVVVLSNQKGISLKKDLKGGRLESKSLSIFKQKVAAVMQTLNVPFAVYAATENDEFRKPRMGMWREMVDDYDLDVCNSLDLKHSIFVGDAAGREGDHSCVDRDFASNVGILFKTPEEFFLNEDPKPIIRHFDPKAYIVGTSEDIHISFEKKNDPELVIFCGSPGSGKSTFYWRYLEPLGYERVNQDILKSRSNCLKAAREHLKVGNSVAVDNTNADSETRAYWIELAKEFSVPIRCIYLNTPLQICRHNDAVRSANPKMESLNPESRTALPGIAFGDFMRRFREPTLSEGFQDITQVEFKFQGESAAKEVWGQFWV</sequence>
<evidence type="ECO:0000313" key="3">
    <source>
        <dbReference type="Proteomes" id="UP000002059"/>
    </source>
</evidence>
<dbReference type="OrthoDB" id="19045at2759"/>
<dbReference type="GeneID" id="9093479"/>
<dbReference type="Gene3D" id="3.40.50.1000">
    <property type="entry name" value="HAD superfamily/HAD-like"/>
    <property type="match status" value="1"/>
</dbReference>
<dbReference type="Pfam" id="PF13671">
    <property type="entry name" value="AAA_33"/>
    <property type="match status" value="1"/>
</dbReference>
<dbReference type="GO" id="GO:0006357">
    <property type="term" value="P:regulation of transcription by RNA polymerase II"/>
    <property type="evidence" value="ECO:0007669"/>
    <property type="project" value="InterPro"/>
</dbReference>
<dbReference type="VEuPathDB" id="FungiDB:PAAG_07651"/>
<feature type="compositionally biased region" description="Low complexity" evidence="1">
    <location>
        <begin position="97"/>
        <end position="120"/>
    </location>
</feature>
<keyword evidence="2" id="KW-0418">Kinase</keyword>
<gene>
    <name evidence="2" type="ORF">PAAG_07651</name>
</gene>
<dbReference type="GO" id="GO:0046403">
    <property type="term" value="F:polynucleotide 3'-phosphatase activity"/>
    <property type="evidence" value="ECO:0007669"/>
    <property type="project" value="TreeGrafter"/>
</dbReference>
<dbReference type="Pfam" id="PF09637">
    <property type="entry name" value="Med18"/>
    <property type="match status" value="1"/>
</dbReference>
<dbReference type="HOGENOM" id="CLU_394922_0_0_1"/>
<dbReference type="PANTHER" id="PTHR12083">
    <property type="entry name" value="BIFUNCTIONAL POLYNUCLEOTIDE PHOSPHATASE/KINASE"/>
    <property type="match status" value="1"/>
</dbReference>
<dbReference type="GO" id="GO:0003690">
    <property type="term" value="F:double-stranded DNA binding"/>
    <property type="evidence" value="ECO:0007669"/>
    <property type="project" value="TreeGrafter"/>
</dbReference>
<dbReference type="KEGG" id="pbl:PAAG_07651"/>
<dbReference type="FunFam" id="3.40.50.300:FF:002548">
    <property type="entry name" value="DNA kinase/phosphatase Pnk1"/>
    <property type="match status" value="1"/>
</dbReference>
<feature type="region of interest" description="Disordered" evidence="1">
    <location>
        <begin position="88"/>
        <end position="126"/>
    </location>
</feature>
<evidence type="ECO:0000256" key="1">
    <source>
        <dbReference type="SAM" id="MobiDB-lite"/>
    </source>
</evidence>
<dbReference type="InterPro" id="IPR019095">
    <property type="entry name" value="Mediator_Med18"/>
</dbReference>
<dbReference type="InterPro" id="IPR013954">
    <property type="entry name" value="PNK3P"/>
</dbReference>
<dbReference type="InterPro" id="IPR006551">
    <property type="entry name" value="Polynucleotide_phosphatase"/>
</dbReference>
<dbReference type="OMA" id="ANQHYEL"/>
<name>C1HAJ7_PARBA</name>
<dbReference type="RefSeq" id="XP_015700770.1">
    <property type="nucleotide sequence ID" value="XM_015846287.1"/>
</dbReference>